<dbReference type="PANTHER" id="PTHR35564:SF4">
    <property type="entry name" value="CYTOPLASMIC PROTEIN"/>
    <property type="match status" value="1"/>
</dbReference>
<accession>A0A085JAI6</accession>
<dbReference type="OrthoDB" id="1523296at2"/>
<organism evidence="1 2">
    <name type="scientific">Tatumella ptyseos ATCC 33301</name>
    <dbReference type="NCBI Taxonomy" id="1005995"/>
    <lineage>
        <taxon>Bacteria</taxon>
        <taxon>Pseudomonadati</taxon>
        <taxon>Pseudomonadota</taxon>
        <taxon>Gammaproteobacteria</taxon>
        <taxon>Enterobacterales</taxon>
        <taxon>Erwiniaceae</taxon>
        <taxon>Tatumella</taxon>
    </lineage>
</organism>
<keyword evidence="2" id="KW-1185">Reference proteome</keyword>
<dbReference type="RefSeq" id="WP_051170720.1">
    <property type="nucleotide sequence ID" value="NZ_ATMJ01000013.1"/>
</dbReference>
<dbReference type="Pfam" id="PF06996">
    <property type="entry name" value="T6SS_TssG"/>
    <property type="match status" value="1"/>
</dbReference>
<protein>
    <submittedName>
        <fullName evidence="1">ImpH/VasB family protein</fullName>
    </submittedName>
</protein>
<reference evidence="1 2" key="1">
    <citation type="submission" date="2014-05" db="EMBL/GenBank/DDBJ databases">
        <title>ATOL: Assembling a taxonomically balanced genome-scale reconstruction of the evolutionary history of the Enterobacteriaceae.</title>
        <authorList>
            <person name="Plunkett G.III."/>
            <person name="Neeno-Eckwall E.C."/>
            <person name="Glasner J.D."/>
            <person name="Perna N.T."/>
        </authorList>
    </citation>
    <scope>NUCLEOTIDE SEQUENCE [LARGE SCALE GENOMIC DNA]</scope>
    <source>
        <strain evidence="1 2">ATCC 33301</strain>
    </source>
</reference>
<dbReference type="NCBIfam" id="TIGR03347">
    <property type="entry name" value="VI_chp_1"/>
    <property type="match status" value="1"/>
</dbReference>
<dbReference type="AlphaFoldDB" id="A0A085JAI6"/>
<dbReference type="InterPro" id="IPR010732">
    <property type="entry name" value="T6SS_TssG-like"/>
</dbReference>
<dbReference type="Proteomes" id="UP000028602">
    <property type="component" value="Unassembled WGS sequence"/>
</dbReference>
<sequence length="349" mass="39195">MTRHSPPATGNTAPWYECSAPWESGFFSLMRAVAARHPHSPAPGTARLPGQEPVRLGQQPGMIFPPREIASLNDDDGILKIRLFWPGIWGPNSVFPLHLSEQAYFCTTRQDYGLSDFADIFHHRALSLFYRAWFLCQDTATLDDPQNERFSFYVGCLTGFAPTADHSSPLPRHAQLASAPHLAREARSPDGLTGSLQHYFDLPFRLQEFVLQWIELAREDQSRLGVKNGASRLGEGAILGDTVHDRQHKFRLIVGPLTLQQYLSFIPGGEDMPVLREWVRCFIGVEYSWDVQLVLAADQIPLAQLNGRHQLGHAVWLERENTTQPLAGMCFEPENFAGYSEAGNSCNRQ</sequence>
<comment type="caution">
    <text evidence="1">The sequence shown here is derived from an EMBL/GenBank/DDBJ whole genome shotgun (WGS) entry which is preliminary data.</text>
</comment>
<name>A0A085JAI6_9GAMM</name>
<evidence type="ECO:0000313" key="2">
    <source>
        <dbReference type="Proteomes" id="UP000028602"/>
    </source>
</evidence>
<proteinExistence type="predicted"/>
<dbReference type="eggNOG" id="COG3520">
    <property type="taxonomic scope" value="Bacteria"/>
</dbReference>
<dbReference type="EMBL" id="JMPR01000047">
    <property type="protein sequence ID" value="KFD17482.1"/>
    <property type="molecule type" value="Genomic_DNA"/>
</dbReference>
<evidence type="ECO:0000313" key="1">
    <source>
        <dbReference type="EMBL" id="KFD17482.1"/>
    </source>
</evidence>
<dbReference type="PANTHER" id="PTHR35564">
    <property type="match status" value="1"/>
</dbReference>
<gene>
    <name evidence="1" type="ORF">GTPT_3087</name>
</gene>